<dbReference type="PANTHER" id="PTHR42986:SF1">
    <property type="entry name" value="BENZALDEHYDE DEHYDROGENASE YFMT"/>
    <property type="match status" value="1"/>
</dbReference>
<keyword evidence="2" id="KW-0560">Oxidoreductase</keyword>
<dbReference type="Pfam" id="PF00171">
    <property type="entry name" value="Aldedh"/>
    <property type="match status" value="1"/>
</dbReference>
<comment type="similarity">
    <text evidence="1">Belongs to the aldehyde dehydrogenase family.</text>
</comment>
<feature type="domain" description="Aldehyde dehydrogenase" evidence="4">
    <location>
        <begin position="4"/>
        <end position="451"/>
    </location>
</feature>
<protein>
    <submittedName>
        <fullName evidence="5">Aldehyde dehydrogenase</fullName>
    </submittedName>
</protein>
<dbReference type="InterPro" id="IPR015590">
    <property type="entry name" value="Aldehyde_DH_dom"/>
</dbReference>
<gene>
    <name evidence="5" type="ORF">Nans01_41190</name>
</gene>
<proteinExistence type="inferred from homology"/>
<dbReference type="InterPro" id="IPR016162">
    <property type="entry name" value="Ald_DH_N"/>
</dbReference>
<dbReference type="Proteomes" id="UP001165092">
    <property type="component" value="Unassembled WGS sequence"/>
</dbReference>
<dbReference type="Gene3D" id="3.40.605.10">
    <property type="entry name" value="Aldehyde Dehydrogenase, Chain A, domain 1"/>
    <property type="match status" value="1"/>
</dbReference>
<evidence type="ECO:0000256" key="1">
    <source>
        <dbReference type="ARBA" id="ARBA00009986"/>
    </source>
</evidence>
<dbReference type="PANTHER" id="PTHR42986">
    <property type="entry name" value="BENZALDEHYDE DEHYDROGENASE YFMT"/>
    <property type="match status" value="1"/>
</dbReference>
<keyword evidence="6" id="KW-1185">Reference proteome</keyword>
<dbReference type="RefSeq" id="WP_285761310.1">
    <property type="nucleotide sequence ID" value="NZ_BSQG01000009.1"/>
</dbReference>
<keyword evidence="3" id="KW-0520">NAD</keyword>
<dbReference type="PROSITE" id="PS00070">
    <property type="entry name" value="ALDEHYDE_DEHYDR_CYS"/>
    <property type="match status" value="1"/>
</dbReference>
<organism evidence="5 6">
    <name type="scientific">Nocardiopsis ansamitocini</name>
    <dbReference type="NCBI Taxonomy" id="1670832"/>
    <lineage>
        <taxon>Bacteria</taxon>
        <taxon>Bacillati</taxon>
        <taxon>Actinomycetota</taxon>
        <taxon>Actinomycetes</taxon>
        <taxon>Streptosporangiales</taxon>
        <taxon>Nocardiopsidaceae</taxon>
        <taxon>Nocardiopsis</taxon>
    </lineage>
</organism>
<evidence type="ECO:0000313" key="6">
    <source>
        <dbReference type="Proteomes" id="UP001165092"/>
    </source>
</evidence>
<dbReference type="AlphaFoldDB" id="A0A9W6PA31"/>
<sequence>MTSTFQSVSPQRPDTVVGVFQTATGDDVRKAVRRAADATPDWAGASALDRSRALDRAAAEVDRRTDEIVELTVREVGKPRSEAAGELRRAVDILRFNAQVALQPVGEVHPTDGAQLRLTTLRRPHGVVGLITPWNFPVAIPLWKAAPALALGNSVVVKASPDSAAVTELVMGIVAEQLPAGAVQVVHGYAEAGQALVASADAISFTGSTAVGTAVAAACAQRCVPVQAEMGGLNASLVLPGGDVAAAARKVAYSIAGYAGQKCTATRRVITIGDGTEFVEALAAALDDYRLGDPVDPDVAVGPLIASAARDRVAQNVERAIEHDGAVRYTRRTDTPADGFYHAPALVGRLAPDSPLLRDEVFGPLACVIEAADDDDAVRIANGVDYGLTGAVIGTDLERAQELALRLHVGMAKVNEPTTGASHHVPFGGEGISSFGPREQGLAAVEMYTWKQTLAVSRL</sequence>
<evidence type="ECO:0000313" key="5">
    <source>
        <dbReference type="EMBL" id="GLU49768.1"/>
    </source>
</evidence>
<comment type="caution">
    <text evidence="5">The sequence shown here is derived from an EMBL/GenBank/DDBJ whole genome shotgun (WGS) entry which is preliminary data.</text>
</comment>
<name>A0A9W6PA31_9ACTN</name>
<dbReference type="SUPFAM" id="SSF53720">
    <property type="entry name" value="ALDH-like"/>
    <property type="match status" value="1"/>
</dbReference>
<dbReference type="EMBL" id="BSQG01000009">
    <property type="protein sequence ID" value="GLU49768.1"/>
    <property type="molecule type" value="Genomic_DNA"/>
</dbReference>
<evidence type="ECO:0000256" key="3">
    <source>
        <dbReference type="ARBA" id="ARBA00023027"/>
    </source>
</evidence>
<dbReference type="Gene3D" id="3.40.309.10">
    <property type="entry name" value="Aldehyde Dehydrogenase, Chain A, domain 2"/>
    <property type="match status" value="1"/>
</dbReference>
<dbReference type="GO" id="GO:0016620">
    <property type="term" value="F:oxidoreductase activity, acting on the aldehyde or oxo group of donors, NAD or NADP as acceptor"/>
    <property type="evidence" value="ECO:0007669"/>
    <property type="project" value="InterPro"/>
</dbReference>
<dbReference type="InterPro" id="IPR016160">
    <property type="entry name" value="Ald_DH_CS_CYS"/>
</dbReference>
<reference evidence="5" key="1">
    <citation type="submission" date="2023-02" db="EMBL/GenBank/DDBJ databases">
        <title>Nocardiopsis ansamitocini NBRC 112285.</title>
        <authorList>
            <person name="Ichikawa N."/>
            <person name="Sato H."/>
            <person name="Tonouchi N."/>
        </authorList>
    </citation>
    <scope>NUCLEOTIDE SEQUENCE</scope>
    <source>
        <strain evidence="5">NBRC 112285</strain>
    </source>
</reference>
<dbReference type="InterPro" id="IPR016163">
    <property type="entry name" value="Ald_DH_C"/>
</dbReference>
<dbReference type="InterPro" id="IPR016161">
    <property type="entry name" value="Ald_DH/histidinol_DH"/>
</dbReference>
<accession>A0A9W6PA31</accession>
<evidence type="ECO:0000256" key="2">
    <source>
        <dbReference type="ARBA" id="ARBA00023002"/>
    </source>
</evidence>
<evidence type="ECO:0000259" key="4">
    <source>
        <dbReference type="Pfam" id="PF00171"/>
    </source>
</evidence>